<organism evidence="1 2">
    <name type="scientific">Candidatus Mycobacterium wuenschmannii</name>
    <dbReference type="NCBI Taxonomy" id="3027808"/>
    <lineage>
        <taxon>Bacteria</taxon>
        <taxon>Bacillati</taxon>
        <taxon>Actinomycetota</taxon>
        <taxon>Actinomycetes</taxon>
        <taxon>Mycobacteriales</taxon>
        <taxon>Mycobacteriaceae</taxon>
        <taxon>Mycobacterium</taxon>
    </lineage>
</organism>
<dbReference type="Proteomes" id="UP001236585">
    <property type="component" value="Chromosome"/>
</dbReference>
<reference evidence="1 2" key="1">
    <citation type="journal article" date="2023" name="Microbiol. Resour. Announc.">
        <title>Complete Genome Sequence of Mycobacterium wuenschmanii, a novel Nontuberculous Mycobacterium Isolated from a captive population of Amazon Milk Frogs.</title>
        <authorList>
            <person name="Hicks J."/>
            <person name="Zeineldin M."/>
            <person name="Ward H."/>
            <person name="Wuenschmann A."/>
            <person name="Camp P."/>
            <person name="Farrell D."/>
            <person name="Lehman K."/>
            <person name="Thacker T."/>
            <person name="Cuthbert E."/>
        </authorList>
    </citation>
    <scope>NUCLEOTIDE SEQUENCE [LARGE SCALE GENOMIC DNA]</scope>
    <source>
        <strain evidence="1 2">Wuenschmanii</strain>
    </source>
</reference>
<gene>
    <name evidence="1" type="ORF">PT015_21875</name>
</gene>
<name>A0ABY8VZ36_9MYCO</name>
<accession>A0ABY8VZ36</accession>
<proteinExistence type="predicted"/>
<dbReference type="EMBL" id="CP126981">
    <property type="protein sequence ID" value="WIM87457.1"/>
    <property type="molecule type" value="Genomic_DNA"/>
</dbReference>
<sequence length="74" mass="8090">MNFNGFVDAQQALRADILDVGDVHFVSMADIQACPFDGKLGDLSAEHQQLVADTVRSLFADGLVETLDPSKLRR</sequence>
<evidence type="ECO:0000313" key="1">
    <source>
        <dbReference type="EMBL" id="WIM87457.1"/>
    </source>
</evidence>
<dbReference type="RefSeq" id="WP_285187173.1">
    <property type="nucleotide sequence ID" value="NZ_CP126981.1"/>
</dbReference>
<protein>
    <submittedName>
        <fullName evidence="1">Uncharacterized protein</fullName>
    </submittedName>
</protein>
<evidence type="ECO:0000313" key="2">
    <source>
        <dbReference type="Proteomes" id="UP001236585"/>
    </source>
</evidence>
<keyword evidence="2" id="KW-1185">Reference proteome</keyword>